<dbReference type="Pfam" id="PF10935">
    <property type="entry name" value="DUF2637"/>
    <property type="match status" value="1"/>
</dbReference>
<keyword evidence="2" id="KW-0812">Transmembrane</keyword>
<protein>
    <submittedName>
        <fullName evidence="3">DUF2637 domain-containing protein</fullName>
    </submittedName>
</protein>
<name>A0ABV1JP65_9PSEU</name>
<evidence type="ECO:0000256" key="1">
    <source>
        <dbReference type="SAM" id="MobiDB-lite"/>
    </source>
</evidence>
<dbReference type="InterPro" id="IPR021235">
    <property type="entry name" value="DUF2637"/>
</dbReference>
<organism evidence="3 4">
    <name type="scientific">Pseudonocardia tropica</name>
    <dbReference type="NCBI Taxonomy" id="681289"/>
    <lineage>
        <taxon>Bacteria</taxon>
        <taxon>Bacillati</taxon>
        <taxon>Actinomycetota</taxon>
        <taxon>Actinomycetes</taxon>
        <taxon>Pseudonocardiales</taxon>
        <taxon>Pseudonocardiaceae</taxon>
        <taxon>Pseudonocardia</taxon>
    </lineage>
</organism>
<sequence length="204" mass="21510">MTRLVRGATVASVALVALVAAVVSYAHIYELAERSGEGWRAALVPLSVDGMLLASTLAIVDRRRVRRPVGWVPWFGLVLGIVASLAANVAAAQPTVEARLVAAWPPVALAVSIEVAALVLRGTTPVRPVAAPVRETTSVRPRTTPVQPNPGPVDQSDLDRVRALADRTGSRPSGRAVRSELGVGAVRARALLEEFDRSGPRRAA</sequence>
<dbReference type="EMBL" id="JBEDNP010000001">
    <property type="protein sequence ID" value="MEQ3537730.1"/>
    <property type="molecule type" value="Genomic_DNA"/>
</dbReference>
<feature type="transmembrane region" description="Helical" evidence="2">
    <location>
        <begin position="42"/>
        <end position="60"/>
    </location>
</feature>
<comment type="caution">
    <text evidence="3">The sequence shown here is derived from an EMBL/GenBank/DDBJ whole genome shotgun (WGS) entry which is preliminary data.</text>
</comment>
<evidence type="ECO:0000313" key="3">
    <source>
        <dbReference type="EMBL" id="MEQ3537730.1"/>
    </source>
</evidence>
<evidence type="ECO:0000313" key="4">
    <source>
        <dbReference type="Proteomes" id="UP001464923"/>
    </source>
</evidence>
<dbReference type="Proteomes" id="UP001464923">
    <property type="component" value="Unassembled WGS sequence"/>
</dbReference>
<evidence type="ECO:0000256" key="2">
    <source>
        <dbReference type="SAM" id="Phobius"/>
    </source>
</evidence>
<gene>
    <name evidence="3" type="ORF">WHI96_02780</name>
</gene>
<keyword evidence="4" id="KW-1185">Reference proteome</keyword>
<keyword evidence="2" id="KW-1133">Transmembrane helix</keyword>
<keyword evidence="2" id="KW-0472">Membrane</keyword>
<reference evidence="3 4" key="1">
    <citation type="submission" date="2024-03" db="EMBL/GenBank/DDBJ databases">
        <title>Draft genome sequence of Pseudonocardia tropica JCM 19149.</title>
        <authorList>
            <person name="Butdee W."/>
            <person name="Duangmal K."/>
        </authorList>
    </citation>
    <scope>NUCLEOTIDE SEQUENCE [LARGE SCALE GENOMIC DNA]</scope>
    <source>
        <strain evidence="3 4">JCM 19149</strain>
    </source>
</reference>
<feature type="compositionally biased region" description="Polar residues" evidence="1">
    <location>
        <begin position="135"/>
        <end position="146"/>
    </location>
</feature>
<dbReference type="RefSeq" id="WP_345641253.1">
    <property type="nucleotide sequence ID" value="NZ_BAABLY010000005.1"/>
</dbReference>
<feature type="region of interest" description="Disordered" evidence="1">
    <location>
        <begin position="134"/>
        <end position="157"/>
    </location>
</feature>
<feature type="transmembrane region" description="Helical" evidence="2">
    <location>
        <begin position="103"/>
        <end position="120"/>
    </location>
</feature>
<proteinExistence type="predicted"/>
<feature type="transmembrane region" description="Helical" evidence="2">
    <location>
        <begin position="72"/>
        <end position="91"/>
    </location>
</feature>
<accession>A0ABV1JP65</accession>